<keyword evidence="1" id="KW-0694">RNA-binding</keyword>
<evidence type="ECO:0000256" key="1">
    <source>
        <dbReference type="ARBA" id="ARBA00022884"/>
    </source>
</evidence>
<dbReference type="InterPro" id="IPR001584">
    <property type="entry name" value="Integrase_cat-core"/>
</dbReference>
<dbReference type="Pfam" id="PF24764">
    <property type="entry name" value="rva_4"/>
    <property type="match status" value="1"/>
</dbReference>
<dbReference type="InterPro" id="IPR012337">
    <property type="entry name" value="RNaseH-like_sf"/>
</dbReference>
<reference evidence="3 4" key="1">
    <citation type="submission" date="2019-02" db="EMBL/GenBank/DDBJ databases">
        <title>Genome sequencing of the rare red list fungi Bondarzewia mesenterica.</title>
        <authorList>
            <person name="Buettner E."/>
            <person name="Kellner H."/>
        </authorList>
    </citation>
    <scope>NUCLEOTIDE SEQUENCE [LARGE SCALE GENOMIC DNA]</scope>
    <source>
        <strain evidence="3 4">DSM 108281</strain>
    </source>
</reference>
<dbReference type="EMBL" id="SGPL01000129">
    <property type="protein sequence ID" value="THH17043.1"/>
    <property type="molecule type" value="Genomic_DNA"/>
</dbReference>
<dbReference type="GO" id="GO:0015074">
    <property type="term" value="P:DNA integration"/>
    <property type="evidence" value="ECO:0007669"/>
    <property type="project" value="InterPro"/>
</dbReference>
<comment type="caution">
    <text evidence="3">The sequence shown here is derived from an EMBL/GenBank/DDBJ whole genome shotgun (WGS) entry which is preliminary data.</text>
</comment>
<protein>
    <recommendedName>
        <fullName evidence="2">Integrase catalytic domain-containing protein</fullName>
    </recommendedName>
</protein>
<evidence type="ECO:0000313" key="3">
    <source>
        <dbReference type="EMBL" id="THH17043.1"/>
    </source>
</evidence>
<gene>
    <name evidence="3" type="ORF">EW146_g3690</name>
</gene>
<accession>A0A4V3XFD0</accession>
<dbReference type="InterPro" id="IPR036397">
    <property type="entry name" value="RNaseH_sf"/>
</dbReference>
<feature type="domain" description="Integrase catalytic" evidence="2">
    <location>
        <begin position="66"/>
        <end position="171"/>
    </location>
</feature>
<dbReference type="Proteomes" id="UP000310158">
    <property type="component" value="Unassembled WGS sequence"/>
</dbReference>
<dbReference type="PANTHER" id="PTHR46791">
    <property type="entry name" value="EXPRESSED PROTEIN"/>
    <property type="match status" value="1"/>
</dbReference>
<dbReference type="AlphaFoldDB" id="A0A4V3XFD0"/>
<dbReference type="PANTHER" id="PTHR46791:SF5">
    <property type="entry name" value="CLR5 DOMAIN-CONTAINING PROTEIN-RELATED"/>
    <property type="match status" value="1"/>
</dbReference>
<evidence type="ECO:0000259" key="2">
    <source>
        <dbReference type="PROSITE" id="PS50994"/>
    </source>
</evidence>
<dbReference type="GO" id="GO:0003723">
    <property type="term" value="F:RNA binding"/>
    <property type="evidence" value="ECO:0007669"/>
    <property type="project" value="UniProtKB-KW"/>
</dbReference>
<sequence length="348" mass="40030">MSDAQLDDMIAHILDIFPNFGRRMLSGCLRAQGHRVPTGRIAASYVHVHGSLAIFGDRRIHRKVYNVPGPNSLWHHDGQHGLIRWKLVKHCFVDGKTRLVVAIRVNNNNRSTTVLDLFLSAIPDHGIPSRVRGDHGTENVKVAEWMEQNRGTGHGSYIWGRSVHNTRIERLWYDVTQGFGQKWKNFFLELEHHYGLDPDRPAHIWLLHHLFLAAVNEDALDWVRAWNSHKDGPRGLRFHDVGPDNVDSIEGYGINWDVIDNPVLMTHFLQHNVDEWDNGNPFTATTPDRMAEVVCEPPNCPFSPEEVAYIDQELRTHFDSSSRNMHVRRLIWVHALSICQSLYEINPN</sequence>
<dbReference type="GO" id="GO:0005634">
    <property type="term" value="C:nucleus"/>
    <property type="evidence" value="ECO:0007669"/>
    <property type="project" value="UniProtKB-ARBA"/>
</dbReference>
<dbReference type="InterPro" id="IPR058913">
    <property type="entry name" value="Integrase_dom_put"/>
</dbReference>
<keyword evidence="4" id="KW-1185">Reference proteome</keyword>
<organism evidence="3 4">
    <name type="scientific">Bondarzewia mesenterica</name>
    <dbReference type="NCBI Taxonomy" id="1095465"/>
    <lineage>
        <taxon>Eukaryota</taxon>
        <taxon>Fungi</taxon>
        <taxon>Dikarya</taxon>
        <taxon>Basidiomycota</taxon>
        <taxon>Agaricomycotina</taxon>
        <taxon>Agaricomycetes</taxon>
        <taxon>Russulales</taxon>
        <taxon>Bondarzewiaceae</taxon>
        <taxon>Bondarzewia</taxon>
    </lineage>
</organism>
<dbReference type="OrthoDB" id="3353107at2759"/>
<dbReference type="PROSITE" id="PS50994">
    <property type="entry name" value="INTEGRASE"/>
    <property type="match status" value="1"/>
</dbReference>
<evidence type="ECO:0000313" key="4">
    <source>
        <dbReference type="Proteomes" id="UP000310158"/>
    </source>
</evidence>
<name>A0A4V3XFD0_9AGAM</name>
<dbReference type="SUPFAM" id="SSF53098">
    <property type="entry name" value="Ribonuclease H-like"/>
    <property type="match status" value="1"/>
</dbReference>
<proteinExistence type="predicted"/>
<dbReference type="Gene3D" id="3.30.420.10">
    <property type="entry name" value="Ribonuclease H-like superfamily/Ribonuclease H"/>
    <property type="match status" value="1"/>
</dbReference>